<dbReference type="SUPFAM" id="SSF48150">
    <property type="entry name" value="DNA-glycosylase"/>
    <property type="match status" value="1"/>
</dbReference>
<dbReference type="SMART" id="SM00478">
    <property type="entry name" value="ENDO3c"/>
    <property type="match status" value="1"/>
</dbReference>
<dbReference type="AlphaFoldDB" id="A0A7J7KG67"/>
<dbReference type="GO" id="GO:0140078">
    <property type="term" value="F:class I DNA-(apurinic or apyrimidinic site) endonuclease activity"/>
    <property type="evidence" value="ECO:0007669"/>
    <property type="project" value="UniProtKB-EC"/>
</dbReference>
<dbReference type="InterPro" id="IPR011257">
    <property type="entry name" value="DNA_glycosylase"/>
</dbReference>
<evidence type="ECO:0000256" key="13">
    <source>
        <dbReference type="SAM" id="MobiDB-lite"/>
    </source>
</evidence>
<dbReference type="CDD" id="cd00056">
    <property type="entry name" value="ENDO3c"/>
    <property type="match status" value="1"/>
</dbReference>
<dbReference type="EMBL" id="VXIV02000601">
    <property type="protein sequence ID" value="KAF6037225.1"/>
    <property type="molecule type" value="Genomic_DNA"/>
</dbReference>
<dbReference type="GO" id="GO:0006285">
    <property type="term" value="P:base-excision repair, AP site formation"/>
    <property type="evidence" value="ECO:0007669"/>
    <property type="project" value="TreeGrafter"/>
</dbReference>
<keyword evidence="16" id="KW-1185">Reference proteome</keyword>
<evidence type="ECO:0000256" key="4">
    <source>
        <dbReference type="ARBA" id="ARBA00022763"/>
    </source>
</evidence>
<gene>
    <name evidence="15" type="ORF">EB796_004462</name>
</gene>
<evidence type="ECO:0000256" key="7">
    <source>
        <dbReference type="ARBA" id="ARBA00023239"/>
    </source>
</evidence>
<reference evidence="15" key="1">
    <citation type="submission" date="2020-06" db="EMBL/GenBank/DDBJ databases">
        <title>Draft genome of Bugula neritina, a colonial animal packing powerful symbionts and potential medicines.</title>
        <authorList>
            <person name="Rayko M."/>
        </authorList>
    </citation>
    <scope>NUCLEOTIDE SEQUENCE [LARGE SCALE GENOMIC DNA]</scope>
    <source>
        <strain evidence="15">Kwan_BN1</strain>
    </source>
</reference>
<evidence type="ECO:0000256" key="12">
    <source>
        <dbReference type="ARBA" id="ARBA00073127"/>
    </source>
</evidence>
<dbReference type="Pfam" id="PF07934">
    <property type="entry name" value="OGG_N"/>
    <property type="match status" value="2"/>
</dbReference>
<dbReference type="GO" id="GO:0003684">
    <property type="term" value="F:damaged DNA binding"/>
    <property type="evidence" value="ECO:0007669"/>
    <property type="project" value="InterPro"/>
</dbReference>
<dbReference type="Gene3D" id="1.10.1670.10">
    <property type="entry name" value="Helix-hairpin-Helix base-excision DNA repair enzymes (C-terminal)"/>
    <property type="match status" value="1"/>
</dbReference>
<accession>A0A7J7KG67</accession>
<dbReference type="InterPro" id="IPR052054">
    <property type="entry name" value="Oxidative_DNA_repair_enzyme"/>
</dbReference>
<evidence type="ECO:0000256" key="5">
    <source>
        <dbReference type="ARBA" id="ARBA00022801"/>
    </source>
</evidence>
<proteinExistence type="inferred from homology"/>
<keyword evidence="8" id="KW-0539">Nucleus</keyword>
<dbReference type="InterPro" id="IPR003265">
    <property type="entry name" value="HhH-GPD_domain"/>
</dbReference>
<dbReference type="PANTHER" id="PTHR10242:SF2">
    <property type="entry name" value="N-GLYCOSYLASE_DNA LYASE"/>
    <property type="match status" value="1"/>
</dbReference>
<evidence type="ECO:0000256" key="9">
    <source>
        <dbReference type="ARBA" id="ARBA00023268"/>
    </source>
</evidence>
<evidence type="ECO:0000256" key="10">
    <source>
        <dbReference type="ARBA" id="ARBA00023295"/>
    </source>
</evidence>
<dbReference type="InterPro" id="IPR012904">
    <property type="entry name" value="OGG_N"/>
</dbReference>
<dbReference type="InterPro" id="IPR023170">
    <property type="entry name" value="HhH_base_excis_C"/>
</dbReference>
<keyword evidence="7" id="KW-0456">Lyase</keyword>
<dbReference type="GO" id="GO:0006289">
    <property type="term" value="P:nucleotide-excision repair"/>
    <property type="evidence" value="ECO:0007669"/>
    <property type="project" value="InterPro"/>
</dbReference>
<keyword evidence="9" id="KW-0511">Multifunctional enzyme</keyword>
<comment type="similarity">
    <text evidence="2">Belongs to the type-1 OGG1 family.</text>
</comment>
<evidence type="ECO:0000259" key="14">
    <source>
        <dbReference type="SMART" id="SM00478"/>
    </source>
</evidence>
<keyword evidence="10" id="KW-0326">Glycosidase</keyword>
<evidence type="ECO:0000313" key="16">
    <source>
        <dbReference type="Proteomes" id="UP000593567"/>
    </source>
</evidence>
<dbReference type="EC" id="4.2.99.18" evidence="3"/>
<evidence type="ECO:0000256" key="2">
    <source>
        <dbReference type="ARBA" id="ARBA00010679"/>
    </source>
</evidence>
<evidence type="ECO:0000256" key="8">
    <source>
        <dbReference type="ARBA" id="ARBA00023242"/>
    </source>
</evidence>
<evidence type="ECO:0000256" key="11">
    <source>
        <dbReference type="ARBA" id="ARBA00044632"/>
    </source>
</evidence>
<dbReference type="SUPFAM" id="SSF55945">
    <property type="entry name" value="TATA-box binding protein-like"/>
    <property type="match status" value="2"/>
</dbReference>
<dbReference type="OrthoDB" id="238681at2759"/>
<protein>
    <recommendedName>
        <fullName evidence="12">N-glycosylase/DNA lyase</fullName>
        <ecNumber evidence="3">4.2.99.18</ecNumber>
    </recommendedName>
</protein>
<organism evidence="15 16">
    <name type="scientific">Bugula neritina</name>
    <name type="common">Brown bryozoan</name>
    <name type="synonym">Sertularia neritina</name>
    <dbReference type="NCBI Taxonomy" id="10212"/>
    <lineage>
        <taxon>Eukaryota</taxon>
        <taxon>Metazoa</taxon>
        <taxon>Spiralia</taxon>
        <taxon>Lophotrochozoa</taxon>
        <taxon>Bryozoa</taxon>
        <taxon>Gymnolaemata</taxon>
        <taxon>Cheilostomatida</taxon>
        <taxon>Flustrina</taxon>
        <taxon>Buguloidea</taxon>
        <taxon>Bugulidae</taxon>
        <taxon>Bugula</taxon>
    </lineage>
</organism>
<comment type="subcellular location">
    <subcellularLocation>
        <location evidence="1">Nucleus</location>
    </subcellularLocation>
</comment>
<evidence type="ECO:0000256" key="3">
    <source>
        <dbReference type="ARBA" id="ARBA00012720"/>
    </source>
</evidence>
<dbReference type="Gene3D" id="3.30.310.40">
    <property type="match status" value="1"/>
</dbReference>
<evidence type="ECO:0000313" key="15">
    <source>
        <dbReference type="EMBL" id="KAF6037225.1"/>
    </source>
</evidence>
<feature type="domain" description="HhH-GPD" evidence="14">
    <location>
        <begin position="279"/>
        <end position="448"/>
    </location>
</feature>
<dbReference type="GO" id="GO:0005634">
    <property type="term" value="C:nucleus"/>
    <property type="evidence" value="ECO:0007669"/>
    <property type="project" value="UniProtKB-SubCell"/>
</dbReference>
<evidence type="ECO:0000256" key="6">
    <source>
        <dbReference type="ARBA" id="ARBA00023204"/>
    </source>
</evidence>
<comment type="catalytic activity">
    <reaction evidence="11">
        <text>2'-deoxyribonucleotide-(2'-deoxyribose 5'-phosphate)-2'-deoxyribonucleotide-DNA = a 3'-end 2'-deoxyribonucleotide-(2,3-dehydro-2,3-deoxyribose 5'-phosphate)-DNA + a 5'-end 5'-phospho-2'-deoxyribonucleoside-DNA + H(+)</text>
        <dbReference type="Rhea" id="RHEA:66592"/>
        <dbReference type="Rhea" id="RHEA-COMP:13180"/>
        <dbReference type="Rhea" id="RHEA-COMP:16897"/>
        <dbReference type="Rhea" id="RHEA-COMP:17067"/>
        <dbReference type="ChEBI" id="CHEBI:15378"/>
        <dbReference type="ChEBI" id="CHEBI:136412"/>
        <dbReference type="ChEBI" id="CHEBI:157695"/>
        <dbReference type="ChEBI" id="CHEBI:167181"/>
        <dbReference type="EC" id="4.2.99.18"/>
    </reaction>
</comment>
<sequence>MWRKIPLTKADIDLKTLLTCGQSFTWKETSPNIWSNVIGNVVFSLSQSENALLWCTPCRDQNEIKNISQLPSITRNYSHARNDNDEILGEHSSSLSLGANHIHNRITNSNDSHSHKDNGDTVIISKCPFSESDSHSKSPVSLKSETLTDPGNNISALPKAKESHNRCRKRQDKSDLLTNFKRKTTKMTALSNDLDSEPDYDNAKKLKTESEPPGHYYCAEDDKIYEQKLVDYFQLGVNLSALYKQWSSADKHFQLISDRFPGIRIMRQDPTENLFAFICSSNNHVSRISGMVNKLSQKYGTKLGTVDGTDLYSFPTADKLTGSKVESHLRELGFGYRAKYIVGTAKVLHKERPEGFLNSLRDRPYEECITELTKFLGVGRKVADCVALMSLDKSQVVPVDTHVLQIAIRDYSIPGVTKNTRSLTPALHNKIGKYFIDLYGDHAGWAHTVLFAADLKRFSDHKPVSKKTQSAPKKKQKPAKSAK</sequence>
<keyword evidence="6" id="KW-0234">DNA repair</keyword>
<feature type="compositionally biased region" description="Basic residues" evidence="13">
    <location>
        <begin position="472"/>
        <end position="483"/>
    </location>
</feature>
<dbReference type="Proteomes" id="UP000593567">
    <property type="component" value="Unassembled WGS sequence"/>
</dbReference>
<dbReference type="PANTHER" id="PTHR10242">
    <property type="entry name" value="8-OXOGUANINE DNA GLYCOSYLASE"/>
    <property type="match status" value="1"/>
</dbReference>
<feature type="compositionally biased region" description="Polar residues" evidence="13">
    <location>
        <begin position="137"/>
        <end position="155"/>
    </location>
</feature>
<keyword evidence="5" id="KW-0378">Hydrolase</keyword>
<name>A0A7J7KG67_BUGNE</name>
<comment type="caution">
    <text evidence="15">The sequence shown here is derived from an EMBL/GenBank/DDBJ whole genome shotgun (WGS) entry which is preliminary data.</text>
</comment>
<evidence type="ECO:0000256" key="1">
    <source>
        <dbReference type="ARBA" id="ARBA00004123"/>
    </source>
</evidence>
<keyword evidence="4" id="KW-0227">DNA damage</keyword>
<dbReference type="Pfam" id="PF00730">
    <property type="entry name" value="HhH-GPD"/>
    <property type="match status" value="1"/>
</dbReference>
<feature type="region of interest" description="Disordered" evidence="13">
    <location>
        <begin position="106"/>
        <end position="175"/>
    </location>
</feature>
<dbReference type="Gene3D" id="1.10.340.30">
    <property type="entry name" value="Hypothetical protein, domain 2"/>
    <property type="match status" value="1"/>
</dbReference>
<feature type="region of interest" description="Disordered" evidence="13">
    <location>
        <begin position="460"/>
        <end position="483"/>
    </location>
</feature>
<dbReference type="FunFam" id="1.10.1670.10:FF:000005">
    <property type="entry name" value="N-glycosylase/DNA lyase OGG1"/>
    <property type="match status" value="1"/>
</dbReference>
<dbReference type="GO" id="GO:0034039">
    <property type="term" value="F:8-oxo-7,8-dihydroguanine DNA N-glycosylase activity"/>
    <property type="evidence" value="ECO:0007669"/>
    <property type="project" value="TreeGrafter"/>
</dbReference>